<evidence type="ECO:0000313" key="1">
    <source>
        <dbReference type="EMBL" id="AVI08279.1"/>
    </source>
</evidence>
<proteinExistence type="predicted"/>
<accession>A0A2L2QB56</accession>
<name>A0A2L2QB56_9BETA</name>
<organism evidence="1">
    <name type="scientific">Human betaherpesvirus 6A</name>
    <dbReference type="NCBI Taxonomy" id="32603"/>
    <lineage>
        <taxon>Viruses</taxon>
        <taxon>Duplodnaviria</taxon>
        <taxon>Heunggongvirae</taxon>
        <taxon>Peploviricota</taxon>
        <taxon>Herviviricetes</taxon>
        <taxon>Herpesvirales</taxon>
        <taxon>Orthoherpesviridae</taxon>
        <taxon>Betaherpesvirinae</taxon>
        <taxon>Roseolovirus</taxon>
        <taxon>Roseolovirus humanbeta6a</taxon>
    </lineage>
</organism>
<reference evidence="1" key="1">
    <citation type="journal article" date="2018" name="J. Virol.">
        <title>Copy number heterogeneity, large origin tandem repeats, and interspecies recombination in HHV-6A and HHV-6B reference strains.</title>
        <authorList>
            <person name="Greninger A.L."/>
            <person name="Roychoudhury P."/>
            <person name="Makhsous N."/>
            <person name="Hanson D."/>
            <person name="Chase J."/>
            <person name="Krueger G."/>
            <person name="Xie H."/>
            <person name="Huang M.-L."/>
            <person name="Saunders L."/>
            <person name="Ablashi D."/>
            <person name="Koelle D.M."/>
            <person name="Cook L."/>
            <person name="Jerome K.R."/>
        </authorList>
    </citation>
    <scope>NUCLEOTIDE SEQUENCE</scope>
    <source>
        <strain evidence="1">DA</strain>
    </source>
</reference>
<protein>
    <submittedName>
        <fullName evidence="1">Uncharacterized protein</fullName>
    </submittedName>
</protein>
<dbReference type="EMBL" id="MF994820">
    <property type="protein sequence ID" value="AVI08279.1"/>
    <property type="molecule type" value="Genomic_DNA"/>
</dbReference>
<sequence length="35" mass="3658">MRTLKAANAATAISVFLGKLKVSGYRGWGLSCTGE</sequence>